<evidence type="ECO:0000313" key="4">
    <source>
        <dbReference type="Proteomes" id="UP000324927"/>
    </source>
</evidence>
<comment type="caution">
    <text evidence="3">The sequence shown here is derived from an EMBL/GenBank/DDBJ whole genome shotgun (WGS) entry which is preliminary data.</text>
</comment>
<accession>A0A5A9GGY8</accession>
<sequence length="157" mass="16040">MRVAGFTMIVFGLLGSFFFAVGVDTGVSTGVSGRVENIGLLSRQSNGLIVSGLLFMTGCILVGLAAVRDAVDRLGPAIIANAPRAMPPAQQRSAPLEPAPSPNDTQSAAQSVQAVAEPSFSKICPDCGSISMGTAKTCRRCGHQYSDAAADASQVAP</sequence>
<reference evidence="3 4" key="1">
    <citation type="submission" date="2019-08" db="EMBL/GenBank/DDBJ databases">
        <authorList>
            <person name="Grouzdev D."/>
            <person name="Tikhonova E."/>
            <person name="Kravchenko I."/>
        </authorList>
    </citation>
    <scope>NUCLEOTIDE SEQUENCE [LARGE SCALE GENOMIC DNA]</scope>
    <source>
        <strain evidence="3 4">59b</strain>
    </source>
</reference>
<name>A0A5A9GGY8_AZOLI</name>
<dbReference type="OrthoDB" id="18907at191"/>
<organism evidence="3 4">
    <name type="scientific">Azospirillum lipoferum</name>
    <dbReference type="NCBI Taxonomy" id="193"/>
    <lineage>
        <taxon>Bacteria</taxon>
        <taxon>Pseudomonadati</taxon>
        <taxon>Pseudomonadota</taxon>
        <taxon>Alphaproteobacteria</taxon>
        <taxon>Rhodospirillales</taxon>
        <taxon>Azospirillaceae</taxon>
        <taxon>Azospirillum</taxon>
    </lineage>
</organism>
<proteinExistence type="predicted"/>
<protein>
    <submittedName>
        <fullName evidence="3">Uncharacterized protein</fullName>
    </submittedName>
</protein>
<dbReference type="Proteomes" id="UP000324927">
    <property type="component" value="Unassembled WGS sequence"/>
</dbReference>
<evidence type="ECO:0000256" key="1">
    <source>
        <dbReference type="SAM" id="MobiDB-lite"/>
    </source>
</evidence>
<dbReference type="AlphaFoldDB" id="A0A5A9GGY8"/>
<keyword evidence="2" id="KW-0812">Transmembrane</keyword>
<dbReference type="RefSeq" id="WP_149233958.1">
    <property type="nucleotide sequence ID" value="NZ_JALJXJ010000015.1"/>
</dbReference>
<feature type="transmembrane region" description="Helical" evidence="2">
    <location>
        <begin position="46"/>
        <end position="67"/>
    </location>
</feature>
<keyword evidence="2" id="KW-1133">Transmembrane helix</keyword>
<gene>
    <name evidence="3" type="ORF">FZ942_25920</name>
</gene>
<keyword evidence="2" id="KW-0472">Membrane</keyword>
<feature type="region of interest" description="Disordered" evidence="1">
    <location>
        <begin position="85"/>
        <end position="112"/>
    </location>
</feature>
<evidence type="ECO:0000313" key="3">
    <source>
        <dbReference type="EMBL" id="KAA0592964.1"/>
    </source>
</evidence>
<keyword evidence="4" id="KW-1185">Reference proteome</keyword>
<evidence type="ECO:0000256" key="2">
    <source>
        <dbReference type="SAM" id="Phobius"/>
    </source>
</evidence>
<dbReference type="EMBL" id="VTTN01000013">
    <property type="protein sequence ID" value="KAA0592964.1"/>
    <property type="molecule type" value="Genomic_DNA"/>
</dbReference>